<dbReference type="GO" id="GO:0006979">
    <property type="term" value="P:response to oxidative stress"/>
    <property type="evidence" value="ECO:0007669"/>
    <property type="project" value="InterPro"/>
</dbReference>
<dbReference type="InterPro" id="IPR036102">
    <property type="entry name" value="OsmC/Ohrsf"/>
</dbReference>
<dbReference type="STRING" id="1208324.P73_3424"/>
<name>A0A0B5DYS8_9RHOB</name>
<organism evidence="1 2">
    <name type="scientific">Celeribacter indicus</name>
    <dbReference type="NCBI Taxonomy" id="1208324"/>
    <lineage>
        <taxon>Bacteria</taxon>
        <taxon>Pseudomonadati</taxon>
        <taxon>Pseudomonadota</taxon>
        <taxon>Alphaproteobacteria</taxon>
        <taxon>Rhodobacterales</taxon>
        <taxon>Roseobacteraceae</taxon>
        <taxon>Celeribacter</taxon>
    </lineage>
</organism>
<dbReference type="InterPro" id="IPR052707">
    <property type="entry name" value="OsmC_Ohr_Peroxiredoxin"/>
</dbReference>
<dbReference type="InterPro" id="IPR015946">
    <property type="entry name" value="KH_dom-like_a/b"/>
</dbReference>
<dbReference type="NCBIfam" id="TIGR03562">
    <property type="entry name" value="osmo_induc_OsmC"/>
    <property type="match status" value="1"/>
</dbReference>
<dbReference type="KEGG" id="cid:P73_3424"/>
<gene>
    <name evidence="1" type="ORF">P73_3424</name>
</gene>
<dbReference type="GO" id="GO:0004601">
    <property type="term" value="F:peroxidase activity"/>
    <property type="evidence" value="ECO:0007669"/>
    <property type="project" value="InterPro"/>
</dbReference>
<dbReference type="PANTHER" id="PTHR42830">
    <property type="entry name" value="OSMOTICALLY INDUCIBLE FAMILY PROTEIN"/>
    <property type="match status" value="1"/>
</dbReference>
<dbReference type="Gene3D" id="3.30.300.20">
    <property type="match status" value="1"/>
</dbReference>
<keyword evidence="2" id="KW-1185">Reference proteome</keyword>
<accession>A0A0B5DYS8</accession>
<dbReference type="PANTHER" id="PTHR42830:SF1">
    <property type="entry name" value="OSMOTICALLY INDUCIBLE FAMILY PROTEIN"/>
    <property type="match status" value="1"/>
</dbReference>
<evidence type="ECO:0000313" key="1">
    <source>
        <dbReference type="EMBL" id="AJE48139.1"/>
    </source>
</evidence>
<reference evidence="1 2" key="1">
    <citation type="journal article" date="2014" name="Int. J. Syst. Evol. Microbiol.">
        <title>Celeribacter indicus sp. nov., a polycyclic aromatic hydrocarbon-degrading bacterium from deep-sea sediment and reclassification of Huaishuia halophila as Celeribacter halophilus comb. nov.</title>
        <authorList>
            <person name="Lai Q."/>
            <person name="Cao J."/>
            <person name="Yuan J."/>
            <person name="Li F."/>
            <person name="Shao Z."/>
        </authorList>
    </citation>
    <scope>NUCLEOTIDE SEQUENCE [LARGE SCALE GENOMIC DNA]</scope>
    <source>
        <strain evidence="1">P73</strain>
    </source>
</reference>
<sequence>MIRKYGSAKWSGGLKDGRGTLSTQSGALEDQPYGFNTRFEEGRGSNPEELIGAAHAGCFSMALSNILGQDGIVPESVETRSTIHLSTEGGPKIVKAHLDVTIRAEGDRGTIEAAAKKAETGCPVSQLLNCEITMDLQIA</sequence>
<dbReference type="Pfam" id="PF02566">
    <property type="entry name" value="OsmC"/>
    <property type="match status" value="1"/>
</dbReference>
<dbReference type="EMBL" id="CP004393">
    <property type="protein sequence ID" value="AJE48139.1"/>
    <property type="molecule type" value="Genomic_DNA"/>
</dbReference>
<protein>
    <submittedName>
        <fullName evidence="1">OsmC family protein</fullName>
    </submittedName>
</protein>
<proteinExistence type="predicted"/>
<dbReference type="OrthoDB" id="9807532at2"/>
<dbReference type="RefSeq" id="WP_074743076.1">
    <property type="nucleotide sequence ID" value="NZ_CP004393.1"/>
</dbReference>
<dbReference type="Proteomes" id="UP000031521">
    <property type="component" value="Chromosome"/>
</dbReference>
<dbReference type="AlphaFoldDB" id="A0A0B5DYS8"/>
<dbReference type="HOGENOM" id="CLU_106355_1_0_5"/>
<dbReference type="InterPro" id="IPR019904">
    <property type="entry name" value="Peroxiredoxin_OsmC"/>
</dbReference>
<evidence type="ECO:0000313" key="2">
    <source>
        <dbReference type="Proteomes" id="UP000031521"/>
    </source>
</evidence>
<dbReference type="InterPro" id="IPR003718">
    <property type="entry name" value="OsmC/Ohr_fam"/>
</dbReference>
<dbReference type="SUPFAM" id="SSF82784">
    <property type="entry name" value="OsmC-like"/>
    <property type="match status" value="1"/>
</dbReference>